<dbReference type="CDD" id="cd23837">
    <property type="entry name" value="UBCc_UBE2O"/>
    <property type="match status" value="1"/>
</dbReference>
<reference evidence="5" key="1">
    <citation type="submission" date="2021-01" db="EMBL/GenBank/DDBJ databases">
        <authorList>
            <consortium name="Aspergillus puulaauensis MK2 genome sequencing consortium"/>
            <person name="Kazuki M."/>
            <person name="Futagami T."/>
        </authorList>
    </citation>
    <scope>NUCLEOTIDE SEQUENCE</scope>
    <source>
        <strain evidence="5">MK2</strain>
    </source>
</reference>
<dbReference type="Pfam" id="PF00179">
    <property type="entry name" value="UQ_con"/>
    <property type="match status" value="1"/>
</dbReference>
<dbReference type="Proteomes" id="UP000654913">
    <property type="component" value="Chromosome 3"/>
</dbReference>
<evidence type="ECO:0000313" key="5">
    <source>
        <dbReference type="EMBL" id="BCS22151.1"/>
    </source>
</evidence>
<dbReference type="OrthoDB" id="47801at2759"/>
<evidence type="ECO:0000256" key="1">
    <source>
        <dbReference type="ARBA" id="ARBA00022679"/>
    </source>
</evidence>
<evidence type="ECO:0000256" key="2">
    <source>
        <dbReference type="ARBA" id="ARBA00022786"/>
    </source>
</evidence>
<keyword evidence="1" id="KW-0808">Transferase</keyword>
<dbReference type="AlphaFoldDB" id="A0A7R8AKD9"/>
<dbReference type="PROSITE" id="PS50127">
    <property type="entry name" value="UBC_2"/>
    <property type="match status" value="1"/>
</dbReference>
<accession>A0A7R8AKD9</accession>
<dbReference type="GO" id="GO:0061631">
    <property type="term" value="F:ubiquitin conjugating enzyme activity"/>
    <property type="evidence" value="ECO:0007669"/>
    <property type="project" value="TreeGrafter"/>
</dbReference>
<reference evidence="5" key="2">
    <citation type="submission" date="2021-02" db="EMBL/GenBank/DDBJ databases">
        <title>Aspergillus puulaauensis MK2 genome sequence.</title>
        <authorList>
            <person name="Futagami T."/>
            <person name="Mori K."/>
            <person name="Kadooka C."/>
            <person name="Tanaka T."/>
        </authorList>
    </citation>
    <scope>NUCLEOTIDE SEQUENCE</scope>
    <source>
        <strain evidence="5">MK2</strain>
    </source>
</reference>
<protein>
    <recommendedName>
        <fullName evidence="4">UBC core domain-containing protein</fullName>
    </recommendedName>
</protein>
<feature type="domain" description="UBC core" evidence="4">
    <location>
        <begin position="678"/>
        <end position="863"/>
    </location>
</feature>
<feature type="compositionally biased region" description="Pro residues" evidence="3">
    <location>
        <begin position="637"/>
        <end position="650"/>
    </location>
</feature>
<evidence type="ECO:0000313" key="6">
    <source>
        <dbReference type="Proteomes" id="UP000654913"/>
    </source>
</evidence>
<proteinExistence type="predicted"/>
<dbReference type="KEGG" id="apuu:APUU_30376A"/>
<dbReference type="PANTHER" id="PTHR46116">
    <property type="entry name" value="(E3-INDEPENDENT) E2 UBIQUITIN-CONJUGATING ENZYME"/>
    <property type="match status" value="1"/>
</dbReference>
<gene>
    <name evidence="5" type="ORF">APUU_30376A</name>
</gene>
<dbReference type="GeneID" id="64972156"/>
<evidence type="ECO:0000259" key="4">
    <source>
        <dbReference type="PROSITE" id="PS50127"/>
    </source>
</evidence>
<dbReference type="EMBL" id="AP024445">
    <property type="protein sequence ID" value="BCS22151.1"/>
    <property type="molecule type" value="Genomic_DNA"/>
</dbReference>
<sequence length="953" mass="106234">MEINEKFHRNDLCCLKSDPSLIGHVARTPYDIVQPGTLANFTIYRYTPVPEKDITAFRESGTPPRGYVFIVFVQDSHGSALVHENDLELIDRSLELGEAVKRDLNDTMHGTVISATTKCTLEPIVYQPVDPITGDHLQPRFTERPVGSHEGFPVSEAPQASPSLLYDVPQSELCNANEFTVGDYIIYRQQLGIIIRVDHGITVLLPDSEVVTPLDPIALGVPMRANPADLLSLARRETGAIEDENYLWSSESSSFPGQSVLAEKASLGRIGRRFGSEKSLVQTYVLATPVEDVRVQWLCPNVFSPGPQDDILATEMFRASTLKADAIKCDFSRSPNQDSMVGSCTSLLSIGDRVRFHNESAAERYPKYRRIPNYQTFGYDMNIFKIVSTRTEAIVQWQDGSCTTESATCLQVGYGWVRELCPGDLVALKDGIKTVDKPANASSGPVPRFFHSKGTMHLQQVGIVQTVENRERTAFVRWYQNSAVDLTHGGNVLNPGSTMGQLDDSITPVSIYELANFPALNKFKGDLVVVAPTSVDQSIMVSPPMGVFPGADDYSDEDDDLDSDRIGGGWIVEDESDDSFESDGYTHVRDGSLRLKLKELEENMMSLPEISFDNSPPSSDKDATADNLPISTSQSPGVPPVLPPPTPESSPPGFAVLEDLPPSDHRFINNKTSNTIADRARCIRDEFKILKTSLPPGIFVRSWESHMDLLRVMIIGPEGTPYEHAPFVFDMHLHSRYPYESPTMSFHSWTYGQGPVSPNLYEDGLICLSILGTWPSRNPTENWSPGRSTLLQVLVSIMGLVLVNNPFYSRLLLYLMFLFDILYLKKPLPDEAGFEVLAAEDDRRIESSKYTEKVFLMTRKFILHALEHRVRGLEDVLDWHYRPILSSSSTRPRLLRKVIENALAMIEHHNCTSEQTGQGSEASVFCHRLSFGAVMVLRKHIVALEKMELDLTV</sequence>
<dbReference type="FunFam" id="3.10.110.10:FF:000094">
    <property type="entry name" value="Probable ubiquitin-conjugating enzyme E2 23"/>
    <property type="match status" value="1"/>
</dbReference>
<evidence type="ECO:0000256" key="3">
    <source>
        <dbReference type="SAM" id="MobiDB-lite"/>
    </source>
</evidence>
<feature type="region of interest" description="Disordered" evidence="3">
    <location>
        <begin position="608"/>
        <end position="653"/>
    </location>
</feature>
<name>A0A7R8AKD9_9EURO</name>
<keyword evidence="2" id="KW-0833">Ubl conjugation pathway</keyword>
<dbReference type="InterPro" id="IPR016135">
    <property type="entry name" value="UBQ-conjugating_enzyme/RWD"/>
</dbReference>
<keyword evidence="6" id="KW-1185">Reference proteome</keyword>
<organism evidence="5 6">
    <name type="scientific">Aspergillus puulaauensis</name>
    <dbReference type="NCBI Taxonomy" id="1220207"/>
    <lineage>
        <taxon>Eukaryota</taxon>
        <taxon>Fungi</taxon>
        <taxon>Dikarya</taxon>
        <taxon>Ascomycota</taxon>
        <taxon>Pezizomycotina</taxon>
        <taxon>Eurotiomycetes</taxon>
        <taxon>Eurotiomycetidae</taxon>
        <taxon>Eurotiales</taxon>
        <taxon>Aspergillaceae</taxon>
        <taxon>Aspergillus</taxon>
    </lineage>
</organism>
<dbReference type="SMART" id="SM00212">
    <property type="entry name" value="UBCc"/>
    <property type="match status" value="1"/>
</dbReference>
<dbReference type="RefSeq" id="XP_041554345.1">
    <property type="nucleotide sequence ID" value="XM_041701461.1"/>
</dbReference>
<dbReference type="PANTHER" id="PTHR46116:SF15">
    <property type="entry name" value="(E3-INDEPENDENT) E2 UBIQUITIN-CONJUGATING ENZYME"/>
    <property type="match status" value="1"/>
</dbReference>
<dbReference type="SUPFAM" id="SSF54495">
    <property type="entry name" value="UBC-like"/>
    <property type="match status" value="1"/>
</dbReference>
<dbReference type="InterPro" id="IPR000608">
    <property type="entry name" value="UBC"/>
</dbReference>
<dbReference type="Gene3D" id="3.10.110.10">
    <property type="entry name" value="Ubiquitin Conjugating Enzyme"/>
    <property type="match status" value="1"/>
</dbReference>